<evidence type="ECO:0000259" key="2">
    <source>
        <dbReference type="PROSITE" id="PS50110"/>
    </source>
</evidence>
<dbReference type="InterPro" id="IPR035919">
    <property type="entry name" value="EAL_sf"/>
</dbReference>
<dbReference type="PANTHER" id="PTHR33121:SF71">
    <property type="entry name" value="OXYGEN SENSOR PROTEIN DOSP"/>
    <property type="match status" value="1"/>
</dbReference>
<feature type="domain" description="Response regulatory" evidence="2">
    <location>
        <begin position="5"/>
        <end position="127"/>
    </location>
</feature>
<keyword evidence="5" id="KW-1185">Reference proteome</keyword>
<proteinExistence type="predicted"/>
<dbReference type="Gene3D" id="3.20.20.450">
    <property type="entry name" value="EAL domain"/>
    <property type="match status" value="1"/>
</dbReference>
<dbReference type="Pfam" id="PF00563">
    <property type="entry name" value="EAL"/>
    <property type="match status" value="1"/>
</dbReference>
<dbReference type="SUPFAM" id="SSF141868">
    <property type="entry name" value="EAL domain-like"/>
    <property type="match status" value="1"/>
</dbReference>
<accession>A0ABW2ILR6</accession>
<comment type="caution">
    <text evidence="4">The sequence shown here is derived from an EMBL/GenBank/DDBJ whole genome shotgun (WGS) entry which is preliminary data.</text>
</comment>
<dbReference type="InterPro" id="IPR011006">
    <property type="entry name" value="CheY-like_superfamily"/>
</dbReference>
<evidence type="ECO:0000259" key="3">
    <source>
        <dbReference type="PROSITE" id="PS50883"/>
    </source>
</evidence>
<feature type="modified residue" description="4-aspartylphosphate" evidence="1">
    <location>
        <position position="57"/>
    </location>
</feature>
<dbReference type="PROSITE" id="PS50883">
    <property type="entry name" value="EAL"/>
    <property type="match status" value="1"/>
</dbReference>
<dbReference type="Gene3D" id="3.40.50.2300">
    <property type="match status" value="1"/>
</dbReference>
<dbReference type="SMART" id="SM00052">
    <property type="entry name" value="EAL"/>
    <property type="match status" value="1"/>
</dbReference>
<sequence length="406" mass="45601">MNFKHALIVDDDPVFHIVVQDLIRASGIEDIEIAHDGFHALEVLGRSIHQIDIIFCDLNMPNMDGITLIRELGKLNYHGSLVIVSSEDLDILETVTRLAKIQKINVLGTIKKPITAETLNKVLTSAPQAKERPTYGGASLERWSGKRVNQYIDERRFNPFYQPKLSLISKSIESVEVLARVLNDAGEHQPPMAFLDAAETYGGITRATEDLAEQVAEDLHIWQKAGRHLKASINLSPMSLADIQLPDRLERIFKSRSIDRRLITLEVTENKVMSYGAELLDVLSRFRLKGFRLSLDDFGTGAASIEQLRLYPFNELKIDQSFVKDVVTNSFSKIAVETALKMAKQLDLRVVAEGVETKECLHYIRKLGADEVQGYLVARPMNATYFNAWMGKVEQRQKTASAKAVA</sequence>
<dbReference type="SMART" id="SM00448">
    <property type="entry name" value="REC"/>
    <property type="match status" value="1"/>
</dbReference>
<dbReference type="PROSITE" id="PS50110">
    <property type="entry name" value="RESPONSE_REGULATORY"/>
    <property type="match status" value="1"/>
</dbReference>
<protein>
    <submittedName>
        <fullName evidence="4">EAL domain-containing protein</fullName>
    </submittedName>
</protein>
<evidence type="ECO:0000256" key="1">
    <source>
        <dbReference type="PROSITE-ProRule" id="PRU00169"/>
    </source>
</evidence>
<dbReference type="EMBL" id="JBHTBR010000005">
    <property type="protein sequence ID" value="MFC7292094.1"/>
    <property type="molecule type" value="Genomic_DNA"/>
</dbReference>
<dbReference type="InterPro" id="IPR001633">
    <property type="entry name" value="EAL_dom"/>
</dbReference>
<evidence type="ECO:0000313" key="5">
    <source>
        <dbReference type="Proteomes" id="UP001596492"/>
    </source>
</evidence>
<dbReference type="Proteomes" id="UP001596492">
    <property type="component" value="Unassembled WGS sequence"/>
</dbReference>
<gene>
    <name evidence="4" type="ORF">ACFQS8_10745</name>
</gene>
<dbReference type="RefSeq" id="WP_382167335.1">
    <property type="nucleotide sequence ID" value="NZ_JBHTBR010000005.1"/>
</dbReference>
<dbReference type="InterPro" id="IPR050706">
    <property type="entry name" value="Cyclic-di-GMP_PDE-like"/>
</dbReference>
<reference evidence="5" key="1">
    <citation type="journal article" date="2019" name="Int. J. Syst. Evol. Microbiol.">
        <title>The Global Catalogue of Microorganisms (GCM) 10K type strain sequencing project: providing services to taxonomists for standard genome sequencing and annotation.</title>
        <authorList>
            <consortium name="The Broad Institute Genomics Platform"/>
            <consortium name="The Broad Institute Genome Sequencing Center for Infectious Disease"/>
            <person name="Wu L."/>
            <person name="Ma J."/>
        </authorList>
    </citation>
    <scope>NUCLEOTIDE SEQUENCE [LARGE SCALE GENOMIC DNA]</scope>
    <source>
        <strain evidence="5">CCUG 51308</strain>
    </source>
</reference>
<organism evidence="4 5">
    <name type="scientific">Hirschia litorea</name>
    <dbReference type="NCBI Taxonomy" id="1199156"/>
    <lineage>
        <taxon>Bacteria</taxon>
        <taxon>Pseudomonadati</taxon>
        <taxon>Pseudomonadota</taxon>
        <taxon>Alphaproteobacteria</taxon>
        <taxon>Hyphomonadales</taxon>
        <taxon>Hyphomonadaceae</taxon>
        <taxon>Hirschia</taxon>
    </lineage>
</organism>
<dbReference type="SUPFAM" id="SSF52172">
    <property type="entry name" value="CheY-like"/>
    <property type="match status" value="1"/>
</dbReference>
<evidence type="ECO:0000313" key="4">
    <source>
        <dbReference type="EMBL" id="MFC7292094.1"/>
    </source>
</evidence>
<dbReference type="CDD" id="cd01948">
    <property type="entry name" value="EAL"/>
    <property type="match status" value="1"/>
</dbReference>
<name>A0ABW2ILR6_9PROT</name>
<dbReference type="PANTHER" id="PTHR33121">
    <property type="entry name" value="CYCLIC DI-GMP PHOSPHODIESTERASE PDEF"/>
    <property type="match status" value="1"/>
</dbReference>
<feature type="domain" description="EAL" evidence="3">
    <location>
        <begin position="141"/>
        <end position="394"/>
    </location>
</feature>
<dbReference type="Pfam" id="PF00072">
    <property type="entry name" value="Response_reg"/>
    <property type="match status" value="1"/>
</dbReference>
<keyword evidence="1" id="KW-0597">Phosphoprotein</keyword>
<dbReference type="InterPro" id="IPR001789">
    <property type="entry name" value="Sig_transdc_resp-reg_receiver"/>
</dbReference>